<dbReference type="Proteomes" id="UP000483018">
    <property type="component" value="Unassembled WGS sequence"/>
</dbReference>
<organism evidence="1 2">
    <name type="scientific">Defluviitalea raffinosedens</name>
    <dbReference type="NCBI Taxonomy" id="1450156"/>
    <lineage>
        <taxon>Bacteria</taxon>
        <taxon>Bacillati</taxon>
        <taxon>Bacillota</taxon>
        <taxon>Clostridia</taxon>
        <taxon>Lachnospirales</taxon>
        <taxon>Defluviitaleaceae</taxon>
        <taxon>Defluviitalea</taxon>
    </lineage>
</organism>
<reference evidence="1 2" key="1">
    <citation type="submission" date="2019-12" db="EMBL/GenBank/DDBJ databases">
        <title>Defluviitalea raffinosedens, isolated from a biogas fermenter, genome sequencing and characterization.</title>
        <authorList>
            <person name="Rettenmaier R."/>
            <person name="Schneider M."/>
            <person name="Neuhaus K."/>
            <person name="Liebl W."/>
            <person name="Zverlov V."/>
        </authorList>
    </citation>
    <scope>NUCLEOTIDE SEQUENCE [LARGE SCALE GENOMIC DNA]</scope>
    <source>
        <strain evidence="1 2">249c-K6</strain>
    </source>
</reference>
<keyword evidence="2" id="KW-1185">Reference proteome</keyword>
<dbReference type="Gene3D" id="3.40.50.360">
    <property type="match status" value="1"/>
</dbReference>
<dbReference type="EMBL" id="WSLF01000017">
    <property type="protein sequence ID" value="KAE9629424.1"/>
    <property type="molecule type" value="Genomic_DNA"/>
</dbReference>
<dbReference type="OrthoDB" id="9790975at2"/>
<evidence type="ECO:0000313" key="2">
    <source>
        <dbReference type="Proteomes" id="UP000483018"/>
    </source>
</evidence>
<proteinExistence type="predicted"/>
<dbReference type="RefSeq" id="WP_158741604.1">
    <property type="nucleotide sequence ID" value="NZ_JAFBEP010000019.1"/>
</dbReference>
<accession>A0A7C8HD40</accession>
<protein>
    <submittedName>
        <fullName evidence="1">Uncharacterized protein</fullName>
    </submittedName>
</protein>
<name>A0A7C8HD40_9FIRM</name>
<dbReference type="AlphaFoldDB" id="A0A7C8HD40"/>
<comment type="caution">
    <text evidence="1">The sequence shown here is derived from an EMBL/GenBank/DDBJ whole genome shotgun (WGS) entry which is preliminary data.</text>
</comment>
<gene>
    <name evidence="1" type="ORF">GND95_13070</name>
</gene>
<sequence length="148" mass="16734">MVITTVGGVGGNSTINSISGTLKGMGFNKCYGLSIRSLSWNSYNITSVDQKKIDQVSSKFCKDVLSGKLHYPSTDVLIPYNLFRGMAWNYTKGSEFETKDGEYYSNAYRKKYVYERSVPLLFHQRVIGSIFYLIGKIASKYIVVTYKK</sequence>
<evidence type="ECO:0000313" key="1">
    <source>
        <dbReference type="EMBL" id="KAE9629424.1"/>
    </source>
</evidence>
<dbReference type="InterPro" id="IPR029039">
    <property type="entry name" value="Flavoprotein-like_sf"/>
</dbReference>